<accession>A0A151Z3B6</accession>
<comment type="caution">
    <text evidence="10">The sequence shown here is derived from an EMBL/GenBank/DDBJ whole genome shotgun (WGS) entry which is preliminary data.</text>
</comment>
<keyword evidence="5" id="KW-0539">Nucleus</keyword>
<evidence type="ECO:0000313" key="10">
    <source>
        <dbReference type="EMBL" id="KYQ88456.1"/>
    </source>
</evidence>
<dbReference type="InterPro" id="IPR036322">
    <property type="entry name" value="WD40_repeat_dom_sf"/>
</dbReference>
<comment type="similarity">
    <text evidence="2">Belongs to the WD repeat NOL10/ENP2 family.</text>
</comment>
<evidence type="ECO:0000256" key="1">
    <source>
        <dbReference type="ARBA" id="ARBA00004604"/>
    </source>
</evidence>
<keyword evidence="4" id="KW-0677">Repeat</keyword>
<feature type="region of interest" description="Disordered" evidence="6">
    <location>
        <begin position="649"/>
        <end position="688"/>
    </location>
</feature>
<evidence type="ECO:0000256" key="5">
    <source>
        <dbReference type="ARBA" id="ARBA00023242"/>
    </source>
</evidence>
<dbReference type="STRING" id="361077.A0A151Z3B6"/>
<feature type="domain" description="NUC153" evidence="7">
    <location>
        <begin position="501"/>
        <end position="528"/>
    </location>
</feature>
<dbReference type="InterPro" id="IPR056551">
    <property type="entry name" value="Beta-prop_NOL10_N"/>
</dbReference>
<dbReference type="EMBL" id="LODT01000051">
    <property type="protein sequence ID" value="KYQ88456.1"/>
    <property type="molecule type" value="Genomic_DNA"/>
</dbReference>
<dbReference type="PANTHER" id="PTHR14927">
    <property type="entry name" value="NUCLEOLAR PROTEIN 10"/>
    <property type="match status" value="1"/>
</dbReference>
<proteinExistence type="inferred from homology"/>
<feature type="compositionally biased region" description="Acidic residues" evidence="6">
    <location>
        <begin position="546"/>
        <end position="584"/>
    </location>
</feature>
<dbReference type="GO" id="GO:0032040">
    <property type="term" value="C:small-subunit processome"/>
    <property type="evidence" value="ECO:0007669"/>
    <property type="project" value="TreeGrafter"/>
</dbReference>
<dbReference type="PANTHER" id="PTHR14927:SF0">
    <property type="entry name" value="NUCLEOLAR PROTEIN 10"/>
    <property type="match status" value="1"/>
</dbReference>
<dbReference type="InterPro" id="IPR056550">
    <property type="entry name" value="NOL10_2nd"/>
</dbReference>
<evidence type="ECO:0000256" key="2">
    <source>
        <dbReference type="ARBA" id="ARBA00005264"/>
    </source>
</evidence>
<feature type="region of interest" description="Disordered" evidence="6">
    <location>
        <begin position="544"/>
        <end position="605"/>
    </location>
</feature>
<comment type="subcellular location">
    <subcellularLocation>
        <location evidence="1">Nucleus</location>
        <location evidence="1">Nucleolus</location>
    </subcellularLocation>
</comment>
<dbReference type="Pfam" id="PF08159">
    <property type="entry name" value="NUC153"/>
    <property type="match status" value="1"/>
</dbReference>
<organism evidence="10 11">
    <name type="scientific">Tieghemostelium lacteum</name>
    <name type="common">Slime mold</name>
    <name type="synonym">Dictyostelium lacteum</name>
    <dbReference type="NCBI Taxonomy" id="361077"/>
    <lineage>
        <taxon>Eukaryota</taxon>
        <taxon>Amoebozoa</taxon>
        <taxon>Evosea</taxon>
        <taxon>Eumycetozoa</taxon>
        <taxon>Dictyostelia</taxon>
        <taxon>Dictyosteliales</taxon>
        <taxon>Raperosteliaceae</taxon>
        <taxon>Tieghemostelium</taxon>
    </lineage>
</organism>
<evidence type="ECO:0000259" key="8">
    <source>
        <dbReference type="Pfam" id="PF23097"/>
    </source>
</evidence>
<dbReference type="AlphaFoldDB" id="A0A151Z3B6"/>
<dbReference type="InterPro" id="IPR012580">
    <property type="entry name" value="NUC153"/>
</dbReference>
<dbReference type="Pfam" id="PF23098">
    <property type="entry name" value="Beta-prop_NOL10_N"/>
    <property type="match status" value="1"/>
</dbReference>
<dbReference type="SUPFAM" id="SSF50978">
    <property type="entry name" value="WD40 repeat-like"/>
    <property type="match status" value="1"/>
</dbReference>
<dbReference type="InterPro" id="IPR040382">
    <property type="entry name" value="NOL10/Enp2"/>
</dbReference>
<evidence type="ECO:0000259" key="9">
    <source>
        <dbReference type="Pfam" id="PF23098"/>
    </source>
</evidence>
<reference evidence="10 11" key="1">
    <citation type="submission" date="2015-12" db="EMBL/GenBank/DDBJ databases">
        <title>Dictyostelia acquired genes for synthesis and detection of signals that induce cell-type specialization by lateral gene transfer from prokaryotes.</title>
        <authorList>
            <person name="Gloeckner G."/>
            <person name="Schaap P."/>
        </authorList>
    </citation>
    <scope>NUCLEOTIDE SEQUENCE [LARGE SCALE GENOMIC DNA]</scope>
    <source>
        <strain evidence="10 11">TK</strain>
    </source>
</reference>
<evidence type="ECO:0000256" key="6">
    <source>
        <dbReference type="SAM" id="MobiDB-lite"/>
    </source>
</evidence>
<name>A0A151Z3B6_TIELA</name>
<feature type="domain" description="Nucleolar protein 10-like second" evidence="8">
    <location>
        <begin position="373"/>
        <end position="420"/>
    </location>
</feature>
<evidence type="ECO:0000256" key="3">
    <source>
        <dbReference type="ARBA" id="ARBA00022574"/>
    </source>
</evidence>
<dbReference type="FunCoup" id="A0A151Z3B6">
    <property type="interactions" value="1001"/>
</dbReference>
<keyword evidence="3" id="KW-0853">WD repeat</keyword>
<sequence length="688" mass="78507">MNLLTNNGLKIYNVSDGKSLPEWLSEKKKTELRKNEEFRSRIELIQDFSFDTSCQRVKFTPDGKYIMATGIYPPQVKVFELSELSNKFSRNLDCHVVNFEILSDDYSKPVFLRDDRYIEIHAKFGNYFKTRIPKLGRDLSYHKPSCDLYIGASGSDVYRLNLEEGRFLAPLETHLTEGVNVVAQNPVHQLMMFGGDNGVIECWDPRVKKMISSLNIAAALQRQGSEDDENGISITSGKFGPDGLTLGLGTSSGGVLLYDLRTAKPSMIKQHQYELPIKSINFHTASDGQQRLISADPKILKGFDKDTGKLSLTLEPKQPMNDVLMQDGSGLLMMPGNTSKIQTYYIPNLGAAPRWCSFLDNLTEELEEDKQLVYEDYKFITRDEVEKLKIENMIGTGYLRAYMHGFFIHIKLYNKVRSLNNPFEYEEYRANKIQEELKKASSSRISKAANANQKSPATQMKPKVNVNLSRRMEIINEIDKDETSLSKKERNAEISKNILTDSRFGKIFEEDKFEIDENSQEFKRINPRSKIKKFDEAILKHFDKTEDSDDGYDDDDDNDDNSQDDDDYEENNIYDDMVDSDQDDSAVQPIKKSKLQPNSNNNKKKAVKFYEIKQGHTLPTNINNSKSSQLLQSAPFSLRVQKDKKIKLNSATPDDNTKIKTADNGDLEISFTPSANKKKRPLPNKKGF</sequence>
<dbReference type="OrthoDB" id="273340at2759"/>
<dbReference type="Proteomes" id="UP000076078">
    <property type="component" value="Unassembled WGS sequence"/>
</dbReference>
<keyword evidence="11" id="KW-1185">Reference proteome</keyword>
<feature type="compositionally biased region" description="Basic residues" evidence="6">
    <location>
        <begin position="676"/>
        <end position="688"/>
    </location>
</feature>
<evidence type="ECO:0000313" key="11">
    <source>
        <dbReference type="Proteomes" id="UP000076078"/>
    </source>
</evidence>
<dbReference type="Gene3D" id="2.130.10.10">
    <property type="entry name" value="YVTN repeat-like/Quinoprotein amine dehydrogenase"/>
    <property type="match status" value="1"/>
</dbReference>
<evidence type="ECO:0000256" key="4">
    <source>
        <dbReference type="ARBA" id="ARBA00022737"/>
    </source>
</evidence>
<feature type="domain" description="Nucleolar protein 10-like N-terminal" evidence="9">
    <location>
        <begin position="5"/>
        <end position="370"/>
    </location>
</feature>
<protein>
    <submittedName>
        <fullName evidence="10">NUC153 domain-containing protein</fullName>
    </submittedName>
</protein>
<dbReference type="OMA" id="GYFMDVR"/>
<evidence type="ECO:0000259" key="7">
    <source>
        <dbReference type="Pfam" id="PF08159"/>
    </source>
</evidence>
<gene>
    <name evidence="10" type="ORF">DLAC_11164</name>
</gene>
<dbReference type="Pfam" id="PF23097">
    <property type="entry name" value="NOL10_2nd"/>
    <property type="match status" value="1"/>
</dbReference>
<dbReference type="GO" id="GO:0000462">
    <property type="term" value="P:maturation of SSU-rRNA from tricistronic rRNA transcript (SSU-rRNA, 5.8S rRNA, LSU-rRNA)"/>
    <property type="evidence" value="ECO:0007669"/>
    <property type="project" value="TreeGrafter"/>
</dbReference>
<dbReference type="GO" id="GO:0030686">
    <property type="term" value="C:90S preribosome"/>
    <property type="evidence" value="ECO:0007669"/>
    <property type="project" value="TreeGrafter"/>
</dbReference>
<dbReference type="InterPro" id="IPR015943">
    <property type="entry name" value="WD40/YVTN_repeat-like_dom_sf"/>
</dbReference>
<dbReference type="InParanoid" id="A0A151Z3B6"/>